<name>X1F8X3_9ZZZZ</name>
<gene>
    <name evidence="1" type="ORF">S03H2_18800</name>
</gene>
<sequence>MKYFKDGCAAYTKGRYERKKRLPVFIYGQWQPSLCTKEKCENYKKCLLFNLNIDSISTKDVVKKILEK</sequence>
<proteinExistence type="predicted"/>
<dbReference type="AlphaFoldDB" id="X1F8X3"/>
<reference evidence="1" key="1">
    <citation type="journal article" date="2014" name="Front. Microbiol.">
        <title>High frequency of phylogenetically diverse reductive dehalogenase-homologous genes in deep subseafloor sedimentary metagenomes.</title>
        <authorList>
            <person name="Kawai M."/>
            <person name="Futagami T."/>
            <person name="Toyoda A."/>
            <person name="Takaki Y."/>
            <person name="Nishi S."/>
            <person name="Hori S."/>
            <person name="Arai W."/>
            <person name="Tsubouchi T."/>
            <person name="Morono Y."/>
            <person name="Uchiyama I."/>
            <person name="Ito T."/>
            <person name="Fujiyama A."/>
            <person name="Inagaki F."/>
            <person name="Takami H."/>
        </authorList>
    </citation>
    <scope>NUCLEOTIDE SEQUENCE</scope>
    <source>
        <strain evidence="1">Expedition CK06-06</strain>
    </source>
</reference>
<accession>X1F8X3</accession>
<comment type="caution">
    <text evidence="1">The sequence shown here is derived from an EMBL/GenBank/DDBJ whole genome shotgun (WGS) entry which is preliminary data.</text>
</comment>
<organism evidence="1">
    <name type="scientific">marine sediment metagenome</name>
    <dbReference type="NCBI Taxonomy" id="412755"/>
    <lineage>
        <taxon>unclassified sequences</taxon>
        <taxon>metagenomes</taxon>
        <taxon>ecological metagenomes</taxon>
    </lineage>
</organism>
<evidence type="ECO:0000313" key="1">
    <source>
        <dbReference type="EMBL" id="GAH41402.1"/>
    </source>
</evidence>
<dbReference type="EMBL" id="BARU01009773">
    <property type="protein sequence ID" value="GAH41402.1"/>
    <property type="molecule type" value="Genomic_DNA"/>
</dbReference>
<protein>
    <submittedName>
        <fullName evidence="1">Uncharacterized protein</fullName>
    </submittedName>
</protein>